<sequence length="233" mass="27145">MVYEVAGTELVSFSKTNIHLSESQEKDNESYVGMMEYVLSKPGFYFSYTFDITHTLQRRHRFFGIKSQFCSMPLHERADERFMWNTHLMQDLVVLPELHRFIVPIIHGFVCTKKGVINGNCIKFCLISRRSTQRAGVRYYRRGIDNAGSVANYVETEQIVFYGGNSMSFVQTRGSIPLHWSQRPCLKYKPPAVISDCSNQLQHRVPQQCPPCIWARCPHWSRRCRSRRPACHT</sequence>
<comment type="catalytic activity">
    <reaction evidence="2">
        <text>a 1,2-diacyl-sn-glycero-3-phospho-(1D-myo-inositol-3-phosphate) + H2O = a 1,2-diacyl-sn-glycero-3-phospho-(1D-myo-inositol) + phosphate</text>
        <dbReference type="Rhea" id="RHEA:12316"/>
        <dbReference type="ChEBI" id="CHEBI:15377"/>
        <dbReference type="ChEBI" id="CHEBI:43474"/>
        <dbReference type="ChEBI" id="CHEBI:57880"/>
        <dbReference type="ChEBI" id="CHEBI:58088"/>
        <dbReference type="EC" id="3.1.3.64"/>
    </reaction>
    <physiologicalReaction direction="left-to-right" evidence="2">
        <dbReference type="Rhea" id="RHEA:12317"/>
    </physiologicalReaction>
</comment>
<dbReference type="EMBL" id="CASHTH010001165">
    <property type="protein sequence ID" value="CAI8012169.1"/>
    <property type="molecule type" value="Genomic_DNA"/>
</dbReference>
<dbReference type="GO" id="GO:0046856">
    <property type="term" value="P:phosphatidylinositol dephosphorylation"/>
    <property type="evidence" value="ECO:0007669"/>
    <property type="project" value="TreeGrafter"/>
</dbReference>
<evidence type="ECO:0000256" key="6">
    <source>
        <dbReference type="ARBA" id="ARBA00041911"/>
    </source>
</evidence>
<organism evidence="8 9">
    <name type="scientific">Geodia barretti</name>
    <name type="common">Barrett's horny sponge</name>
    <dbReference type="NCBI Taxonomy" id="519541"/>
    <lineage>
        <taxon>Eukaryota</taxon>
        <taxon>Metazoa</taxon>
        <taxon>Porifera</taxon>
        <taxon>Demospongiae</taxon>
        <taxon>Heteroscleromorpha</taxon>
        <taxon>Tetractinellida</taxon>
        <taxon>Astrophorina</taxon>
        <taxon>Geodiidae</taxon>
        <taxon>Geodia</taxon>
    </lineage>
</organism>
<dbReference type="GO" id="GO:0004438">
    <property type="term" value="F:phosphatidylinositol-3-phosphate phosphatase activity"/>
    <property type="evidence" value="ECO:0007669"/>
    <property type="project" value="UniProtKB-EC"/>
</dbReference>
<dbReference type="Pfam" id="PF02383">
    <property type="entry name" value="Syja_N"/>
    <property type="match status" value="1"/>
</dbReference>
<comment type="catalytic activity">
    <reaction evidence="3">
        <text>a 1,2-diacyl-sn-glycero-3-phospho-(1D-myo-inositol 4-phosphate) + H2O = a 1,2-diacyl-sn-glycero-3-phospho-(1D-myo-inositol) + phosphate</text>
        <dbReference type="Rhea" id="RHEA:55652"/>
        <dbReference type="ChEBI" id="CHEBI:15377"/>
        <dbReference type="ChEBI" id="CHEBI:43474"/>
        <dbReference type="ChEBI" id="CHEBI:57880"/>
        <dbReference type="ChEBI" id="CHEBI:58178"/>
    </reaction>
    <physiologicalReaction direction="left-to-right" evidence="3">
        <dbReference type="Rhea" id="RHEA:55653"/>
    </physiologicalReaction>
</comment>
<dbReference type="GO" id="GO:0005783">
    <property type="term" value="C:endoplasmic reticulum"/>
    <property type="evidence" value="ECO:0007669"/>
    <property type="project" value="TreeGrafter"/>
</dbReference>
<evidence type="ECO:0000259" key="7">
    <source>
        <dbReference type="PROSITE" id="PS50275"/>
    </source>
</evidence>
<evidence type="ECO:0000256" key="1">
    <source>
        <dbReference type="ARBA" id="ARBA00013038"/>
    </source>
</evidence>
<proteinExistence type="predicted"/>
<evidence type="ECO:0000256" key="5">
    <source>
        <dbReference type="ARBA" id="ARBA00041396"/>
    </source>
</evidence>
<feature type="domain" description="SAC" evidence="7">
    <location>
        <begin position="35"/>
        <end position="194"/>
    </location>
</feature>
<protein>
    <recommendedName>
        <fullName evidence="4">Phosphatidylinositol-3-phosphatase SAC1</fullName>
        <ecNumber evidence="1">3.1.3.64</ecNumber>
    </recommendedName>
    <alternativeName>
        <fullName evidence="6">Phosphatidylinositol-4-phosphate phosphatase</fullName>
    </alternativeName>
    <alternativeName>
        <fullName evidence="5">Suppressor of actin mutations 1-like protein</fullName>
    </alternativeName>
</protein>
<evidence type="ECO:0000256" key="3">
    <source>
        <dbReference type="ARBA" id="ARBA00036807"/>
    </source>
</evidence>
<name>A0AA35RJA6_GEOBA</name>
<dbReference type="AlphaFoldDB" id="A0AA35RJA6"/>
<dbReference type="GO" id="GO:0043812">
    <property type="term" value="F:phosphatidylinositol-4-phosphate phosphatase activity"/>
    <property type="evidence" value="ECO:0007669"/>
    <property type="project" value="TreeGrafter"/>
</dbReference>
<dbReference type="PANTHER" id="PTHR45662:SF2">
    <property type="entry name" value="PHOSPHATIDYLINOSITOL-3-PHOSPHATASE SAC1"/>
    <property type="match status" value="1"/>
</dbReference>
<evidence type="ECO:0000313" key="9">
    <source>
        <dbReference type="Proteomes" id="UP001174909"/>
    </source>
</evidence>
<evidence type="ECO:0000256" key="4">
    <source>
        <dbReference type="ARBA" id="ARBA00040795"/>
    </source>
</evidence>
<dbReference type="Proteomes" id="UP001174909">
    <property type="component" value="Unassembled WGS sequence"/>
</dbReference>
<evidence type="ECO:0000313" key="8">
    <source>
        <dbReference type="EMBL" id="CAI8012169.1"/>
    </source>
</evidence>
<comment type="caution">
    <text evidence="8">The sequence shown here is derived from an EMBL/GenBank/DDBJ whole genome shotgun (WGS) entry which is preliminary data.</text>
</comment>
<dbReference type="PROSITE" id="PS50275">
    <property type="entry name" value="SAC"/>
    <property type="match status" value="1"/>
</dbReference>
<accession>A0AA35RJA6</accession>
<evidence type="ECO:0000256" key="2">
    <source>
        <dbReference type="ARBA" id="ARBA00036631"/>
    </source>
</evidence>
<dbReference type="EC" id="3.1.3.64" evidence="1"/>
<gene>
    <name evidence="8" type="ORF">GBAR_LOCUS7809</name>
</gene>
<dbReference type="PANTHER" id="PTHR45662">
    <property type="entry name" value="PHOSPHATIDYLINOSITIDE PHOSPHATASE SAC1"/>
    <property type="match status" value="1"/>
</dbReference>
<feature type="non-terminal residue" evidence="8">
    <location>
        <position position="1"/>
    </location>
</feature>
<keyword evidence="9" id="KW-1185">Reference proteome</keyword>
<dbReference type="InterPro" id="IPR002013">
    <property type="entry name" value="SAC_dom"/>
</dbReference>
<reference evidence="8" key="1">
    <citation type="submission" date="2023-03" db="EMBL/GenBank/DDBJ databases">
        <authorList>
            <person name="Steffen K."/>
            <person name="Cardenas P."/>
        </authorList>
    </citation>
    <scope>NUCLEOTIDE SEQUENCE</scope>
</reference>